<proteinExistence type="inferred from homology"/>
<name>A0AAV1RWS4_9ROSI</name>
<gene>
    <name evidence="3" type="ORF">DCAF_LOCUS16257</name>
</gene>
<protein>
    <submittedName>
        <fullName evidence="3">Uncharacterized protein</fullName>
    </submittedName>
</protein>
<dbReference type="AlphaFoldDB" id="A0AAV1RWS4"/>
<reference evidence="3 4" key="1">
    <citation type="submission" date="2024-01" db="EMBL/GenBank/DDBJ databases">
        <authorList>
            <person name="Waweru B."/>
        </authorList>
    </citation>
    <scope>NUCLEOTIDE SEQUENCE [LARGE SCALE GENOMIC DNA]</scope>
</reference>
<evidence type="ECO:0000313" key="4">
    <source>
        <dbReference type="Proteomes" id="UP001314170"/>
    </source>
</evidence>
<dbReference type="PANTHER" id="PTHR48107">
    <property type="entry name" value="NADPH-DEPENDENT ALDEHYDE REDUCTASE-LIKE PROTEIN, CHLOROPLASTIC-RELATED"/>
    <property type="match status" value="1"/>
</dbReference>
<keyword evidence="2" id="KW-0560">Oxidoreductase</keyword>
<dbReference type="PANTHER" id="PTHR48107:SF12">
    <property type="entry name" value="NAD DEPENDENT EPIMERASE_DEHYDRATASE FAMILY PROTEIN, EXPRESSED"/>
    <property type="match status" value="1"/>
</dbReference>
<organism evidence="3 4">
    <name type="scientific">Dovyalis caffra</name>
    <dbReference type="NCBI Taxonomy" id="77055"/>
    <lineage>
        <taxon>Eukaryota</taxon>
        <taxon>Viridiplantae</taxon>
        <taxon>Streptophyta</taxon>
        <taxon>Embryophyta</taxon>
        <taxon>Tracheophyta</taxon>
        <taxon>Spermatophyta</taxon>
        <taxon>Magnoliopsida</taxon>
        <taxon>eudicotyledons</taxon>
        <taxon>Gunneridae</taxon>
        <taxon>Pentapetalae</taxon>
        <taxon>rosids</taxon>
        <taxon>fabids</taxon>
        <taxon>Malpighiales</taxon>
        <taxon>Salicaceae</taxon>
        <taxon>Flacourtieae</taxon>
        <taxon>Dovyalis</taxon>
    </lineage>
</organism>
<comment type="caution">
    <text evidence="3">The sequence shown here is derived from an EMBL/GenBank/DDBJ whole genome shotgun (WGS) entry which is preliminary data.</text>
</comment>
<dbReference type="GO" id="GO:0016614">
    <property type="term" value="F:oxidoreductase activity, acting on CH-OH group of donors"/>
    <property type="evidence" value="ECO:0007669"/>
    <property type="project" value="UniProtKB-ARBA"/>
</dbReference>
<dbReference type="InterPro" id="IPR036291">
    <property type="entry name" value="NAD(P)-bd_dom_sf"/>
</dbReference>
<sequence>MAGEITKDLVSFSLTLDGQVAIVTSASRGNGQAISIHLHSLGARVLNASAPTSHPQAIAIKANVFDPNQAKQLFDRAS</sequence>
<dbReference type="SUPFAM" id="SSF51735">
    <property type="entry name" value="NAD(P)-binding Rossmann-fold domains"/>
    <property type="match status" value="1"/>
</dbReference>
<evidence type="ECO:0000256" key="2">
    <source>
        <dbReference type="ARBA" id="ARBA00023002"/>
    </source>
</evidence>
<dbReference type="Gene3D" id="3.40.50.720">
    <property type="entry name" value="NAD(P)-binding Rossmann-like Domain"/>
    <property type="match status" value="1"/>
</dbReference>
<dbReference type="Proteomes" id="UP001314170">
    <property type="component" value="Unassembled WGS sequence"/>
</dbReference>
<accession>A0AAV1RWS4</accession>
<comment type="similarity">
    <text evidence="1">Belongs to the short-chain dehydrogenases/reductases (SDR) family.</text>
</comment>
<keyword evidence="4" id="KW-1185">Reference proteome</keyword>
<dbReference type="EMBL" id="CAWUPB010001160">
    <property type="protein sequence ID" value="CAK7341383.1"/>
    <property type="molecule type" value="Genomic_DNA"/>
</dbReference>
<evidence type="ECO:0000313" key="3">
    <source>
        <dbReference type="EMBL" id="CAK7341383.1"/>
    </source>
</evidence>
<evidence type="ECO:0000256" key="1">
    <source>
        <dbReference type="ARBA" id="ARBA00006484"/>
    </source>
</evidence>